<dbReference type="Proteomes" id="UP000654720">
    <property type="component" value="Chromosome"/>
</dbReference>
<dbReference type="RefSeq" id="WP_027203125.1">
    <property type="nucleotide sequence ID" value="NZ_CAJKXH010000023.1"/>
</dbReference>
<reference evidence="1 4" key="2">
    <citation type="submission" date="2021-02" db="EMBL/GenBank/DDBJ databases">
        <title>FDA dAtabase for Regulatory Grade micrObial Sequences (FDA-ARGOS): Supporting development and validation of Infectious Disease Dx tests.</title>
        <authorList>
            <person name="Carlson P."/>
            <person name="Fischbach M."/>
            <person name="Hastie J."/>
            <person name="Bilen M."/>
            <person name="Cheng A."/>
            <person name="Tallon L."/>
            <person name="Sadzewicz L."/>
            <person name="Zhao X."/>
            <person name="Boylan J."/>
            <person name="Ott S."/>
            <person name="Bowen H."/>
            <person name="Vavikolanu K."/>
            <person name="Mehta A."/>
            <person name="Aluvathingal J."/>
            <person name="Nadendla S."/>
            <person name="Yan Y."/>
            <person name="Sichtig H."/>
        </authorList>
    </citation>
    <scope>NUCLEOTIDE SEQUENCE [LARGE SCALE GENOMIC DNA]</scope>
    <source>
        <strain evidence="1 4">FDAARGOS_1229</strain>
    </source>
</reference>
<dbReference type="AlphaFoldDB" id="A0A412WY16"/>
<evidence type="ECO:0000313" key="3">
    <source>
        <dbReference type="Proteomes" id="UP000283589"/>
    </source>
</evidence>
<dbReference type="EMBL" id="QRZA01000020">
    <property type="protein sequence ID" value="RGV32513.1"/>
    <property type="molecule type" value="Genomic_DNA"/>
</dbReference>
<organism evidence="2 3">
    <name type="scientific">Butyricimonas virosa</name>
    <dbReference type="NCBI Taxonomy" id="544645"/>
    <lineage>
        <taxon>Bacteria</taxon>
        <taxon>Pseudomonadati</taxon>
        <taxon>Bacteroidota</taxon>
        <taxon>Bacteroidia</taxon>
        <taxon>Bacteroidales</taxon>
        <taxon>Odoribacteraceae</taxon>
        <taxon>Butyricimonas</taxon>
    </lineage>
</organism>
<sequence>MRKIILVEYLLLVICMLLPMLNFGQEVKQNPEVEKVLRLLNIHRDEQLTRAELKERLRLGRILQHVFQGDTMVFNPEQAESIKLLPAEYVEYTKSYFRLMNDLLKSLDTHQRWMMGRFWQDYDITTPVMIGFLRHDTRLYRLSVTKEEVLEIGVTEREYEKIMEMMRNVNNVNARVDTVYMPTSMYRDDVSSIFFPSDVIIGLDRGKGMIYRRFKNDFFAMIELFKKQFKIKE</sequence>
<dbReference type="GeneID" id="93097688"/>
<evidence type="ECO:0000313" key="1">
    <source>
        <dbReference type="EMBL" id="QRO49603.1"/>
    </source>
</evidence>
<name>A0A412WY16_9BACT</name>
<evidence type="ECO:0000313" key="2">
    <source>
        <dbReference type="EMBL" id="RGV32513.1"/>
    </source>
</evidence>
<accession>A0A412WY16</accession>
<proteinExistence type="predicted"/>
<reference evidence="2 3" key="1">
    <citation type="submission" date="2018-08" db="EMBL/GenBank/DDBJ databases">
        <title>A genome reference for cultivated species of the human gut microbiota.</title>
        <authorList>
            <person name="Zou Y."/>
            <person name="Xue W."/>
            <person name="Luo G."/>
        </authorList>
    </citation>
    <scope>NUCLEOTIDE SEQUENCE [LARGE SCALE GENOMIC DNA]</scope>
    <source>
        <strain evidence="2 3">AF14-49</strain>
    </source>
</reference>
<evidence type="ECO:0000313" key="4">
    <source>
        <dbReference type="Proteomes" id="UP000654720"/>
    </source>
</evidence>
<dbReference type="Proteomes" id="UP000283589">
    <property type="component" value="Unassembled WGS sequence"/>
</dbReference>
<dbReference type="STRING" id="1121130.GCA_000519105_02555"/>
<gene>
    <name evidence="2" type="ORF">DWW18_13940</name>
    <name evidence="1" type="ORF">I6J59_17165</name>
</gene>
<keyword evidence="4" id="KW-1185">Reference proteome</keyword>
<protein>
    <submittedName>
        <fullName evidence="2">Uncharacterized protein</fullName>
    </submittedName>
</protein>
<dbReference type="EMBL" id="CP069450">
    <property type="protein sequence ID" value="QRO49603.1"/>
    <property type="molecule type" value="Genomic_DNA"/>
</dbReference>